<dbReference type="EMBL" id="QKWP01000297">
    <property type="protein sequence ID" value="RIB22688.1"/>
    <property type="molecule type" value="Genomic_DNA"/>
</dbReference>
<dbReference type="AlphaFoldDB" id="A0A397VLG5"/>
<dbReference type="Pfam" id="PF00505">
    <property type="entry name" value="HMG_box"/>
    <property type="match status" value="1"/>
</dbReference>
<protein>
    <recommendedName>
        <fullName evidence="1">HMG box domain-containing protein</fullName>
    </recommendedName>
</protein>
<sequence length="200" mass="22730">MAENNIDMNRDSGNNMSRGRVFIDSNNPGKHNQVIINSYPFIKIPFPPTIDPRDLITKKDDAPSRAPNAFIIYRKAFVEASRANGYSLPMTVISQICSRSWESEPEMVRKEYKRIAKEAGRLRDELCPKVVRRKKREKWNVVSFNNSPISSHSLPENLTSNMQSIENVSSLSQLKKKSPAISMDIENKITQQDITSSSKS</sequence>
<dbReference type="InterPro" id="IPR036910">
    <property type="entry name" value="HMG_box_dom_sf"/>
</dbReference>
<name>A0A397VLG5_9GLOM</name>
<comment type="caution">
    <text evidence="2">The sequence shown here is derived from an EMBL/GenBank/DDBJ whole genome shotgun (WGS) entry which is preliminary data.</text>
</comment>
<evidence type="ECO:0000259" key="1">
    <source>
        <dbReference type="Pfam" id="PF00505"/>
    </source>
</evidence>
<feature type="domain" description="HMG box" evidence="1">
    <location>
        <begin position="63"/>
        <end position="119"/>
    </location>
</feature>
<dbReference type="Proteomes" id="UP000266673">
    <property type="component" value="Unassembled WGS sequence"/>
</dbReference>
<evidence type="ECO:0000313" key="2">
    <source>
        <dbReference type="EMBL" id="RIB22688.1"/>
    </source>
</evidence>
<organism evidence="2 3">
    <name type="scientific">Gigaspora rosea</name>
    <dbReference type="NCBI Taxonomy" id="44941"/>
    <lineage>
        <taxon>Eukaryota</taxon>
        <taxon>Fungi</taxon>
        <taxon>Fungi incertae sedis</taxon>
        <taxon>Mucoromycota</taxon>
        <taxon>Glomeromycotina</taxon>
        <taxon>Glomeromycetes</taxon>
        <taxon>Diversisporales</taxon>
        <taxon>Gigasporaceae</taxon>
        <taxon>Gigaspora</taxon>
    </lineage>
</organism>
<dbReference type="InterPro" id="IPR009071">
    <property type="entry name" value="HMG_box_dom"/>
</dbReference>
<proteinExistence type="predicted"/>
<gene>
    <name evidence="2" type="ORF">C2G38_2173292</name>
</gene>
<dbReference type="SUPFAM" id="SSF47095">
    <property type="entry name" value="HMG-box"/>
    <property type="match status" value="1"/>
</dbReference>
<dbReference type="OrthoDB" id="6247875at2759"/>
<keyword evidence="3" id="KW-1185">Reference proteome</keyword>
<dbReference type="Gene3D" id="1.10.30.10">
    <property type="entry name" value="High mobility group box domain"/>
    <property type="match status" value="1"/>
</dbReference>
<accession>A0A397VLG5</accession>
<evidence type="ECO:0000313" key="3">
    <source>
        <dbReference type="Proteomes" id="UP000266673"/>
    </source>
</evidence>
<reference evidence="2 3" key="1">
    <citation type="submission" date="2018-06" db="EMBL/GenBank/DDBJ databases">
        <title>Comparative genomics reveals the genomic features of Rhizophagus irregularis, R. cerebriforme, R. diaphanum and Gigaspora rosea, and their symbiotic lifestyle signature.</title>
        <authorList>
            <person name="Morin E."/>
            <person name="San Clemente H."/>
            <person name="Chen E.C.H."/>
            <person name="De La Providencia I."/>
            <person name="Hainaut M."/>
            <person name="Kuo A."/>
            <person name="Kohler A."/>
            <person name="Murat C."/>
            <person name="Tang N."/>
            <person name="Roy S."/>
            <person name="Loubradou J."/>
            <person name="Henrissat B."/>
            <person name="Grigoriev I.V."/>
            <person name="Corradi N."/>
            <person name="Roux C."/>
            <person name="Martin F.M."/>
        </authorList>
    </citation>
    <scope>NUCLEOTIDE SEQUENCE [LARGE SCALE GENOMIC DNA]</scope>
    <source>
        <strain evidence="2 3">DAOM 194757</strain>
    </source>
</reference>